<name>A0A2R6XM68_MARPO</name>
<dbReference type="OrthoDB" id="1905464at2759"/>
<dbReference type="AlphaFoldDB" id="A0A2R6XM68"/>
<evidence type="ECO:0000313" key="4">
    <source>
        <dbReference type="Proteomes" id="UP000244005"/>
    </source>
</evidence>
<dbReference type="InterPro" id="IPR008802">
    <property type="entry name" value="REF"/>
</dbReference>
<dbReference type="PANTHER" id="PTHR33732">
    <property type="entry name" value="REF/SRPP-LIKE PROTEIN OS05G0151300/LOC_OS05G05940"/>
    <property type="match status" value="1"/>
</dbReference>
<reference evidence="4" key="1">
    <citation type="journal article" date="2017" name="Cell">
        <title>Insights into land plant evolution garnered from the Marchantia polymorpha genome.</title>
        <authorList>
            <person name="Bowman J.L."/>
            <person name="Kohchi T."/>
            <person name="Yamato K.T."/>
            <person name="Jenkins J."/>
            <person name="Shu S."/>
            <person name="Ishizaki K."/>
            <person name="Yamaoka S."/>
            <person name="Nishihama R."/>
            <person name="Nakamura Y."/>
            <person name="Berger F."/>
            <person name="Adam C."/>
            <person name="Aki S.S."/>
            <person name="Althoff F."/>
            <person name="Araki T."/>
            <person name="Arteaga-Vazquez M.A."/>
            <person name="Balasubrmanian S."/>
            <person name="Barry K."/>
            <person name="Bauer D."/>
            <person name="Boehm C.R."/>
            <person name="Briginshaw L."/>
            <person name="Caballero-Perez J."/>
            <person name="Catarino B."/>
            <person name="Chen F."/>
            <person name="Chiyoda S."/>
            <person name="Chovatia M."/>
            <person name="Davies K.M."/>
            <person name="Delmans M."/>
            <person name="Demura T."/>
            <person name="Dierschke T."/>
            <person name="Dolan L."/>
            <person name="Dorantes-Acosta A.E."/>
            <person name="Eklund D.M."/>
            <person name="Florent S.N."/>
            <person name="Flores-Sandoval E."/>
            <person name="Fujiyama A."/>
            <person name="Fukuzawa H."/>
            <person name="Galik B."/>
            <person name="Grimanelli D."/>
            <person name="Grimwood J."/>
            <person name="Grossniklaus U."/>
            <person name="Hamada T."/>
            <person name="Haseloff J."/>
            <person name="Hetherington A.J."/>
            <person name="Higo A."/>
            <person name="Hirakawa Y."/>
            <person name="Hundley H.N."/>
            <person name="Ikeda Y."/>
            <person name="Inoue K."/>
            <person name="Inoue S.I."/>
            <person name="Ishida S."/>
            <person name="Jia Q."/>
            <person name="Kakita M."/>
            <person name="Kanazawa T."/>
            <person name="Kawai Y."/>
            <person name="Kawashima T."/>
            <person name="Kennedy M."/>
            <person name="Kinose K."/>
            <person name="Kinoshita T."/>
            <person name="Kohara Y."/>
            <person name="Koide E."/>
            <person name="Komatsu K."/>
            <person name="Kopischke S."/>
            <person name="Kubo M."/>
            <person name="Kyozuka J."/>
            <person name="Lagercrantz U."/>
            <person name="Lin S.S."/>
            <person name="Lindquist E."/>
            <person name="Lipzen A.M."/>
            <person name="Lu C.W."/>
            <person name="De Luna E."/>
            <person name="Martienssen R.A."/>
            <person name="Minamino N."/>
            <person name="Mizutani M."/>
            <person name="Mizutani M."/>
            <person name="Mochizuki N."/>
            <person name="Monte I."/>
            <person name="Mosher R."/>
            <person name="Nagasaki H."/>
            <person name="Nakagami H."/>
            <person name="Naramoto S."/>
            <person name="Nishitani K."/>
            <person name="Ohtani M."/>
            <person name="Okamoto T."/>
            <person name="Okumura M."/>
            <person name="Phillips J."/>
            <person name="Pollak B."/>
            <person name="Reinders A."/>
            <person name="Rovekamp M."/>
            <person name="Sano R."/>
            <person name="Sawa S."/>
            <person name="Schmid M.W."/>
            <person name="Shirakawa M."/>
            <person name="Solano R."/>
            <person name="Spunde A."/>
            <person name="Suetsugu N."/>
            <person name="Sugano S."/>
            <person name="Sugiyama A."/>
            <person name="Sun R."/>
            <person name="Suzuki Y."/>
            <person name="Takenaka M."/>
            <person name="Takezawa D."/>
            <person name="Tomogane H."/>
            <person name="Tsuzuki M."/>
            <person name="Ueda T."/>
            <person name="Umeda M."/>
            <person name="Ward J.M."/>
            <person name="Watanabe Y."/>
            <person name="Yazaki K."/>
            <person name="Yokoyama R."/>
            <person name="Yoshitake Y."/>
            <person name="Yotsui I."/>
            <person name="Zachgo S."/>
            <person name="Schmutz J."/>
        </authorList>
    </citation>
    <scope>NUCLEOTIDE SEQUENCE [LARGE SCALE GENOMIC DNA]</scope>
    <source>
        <strain evidence="4">Tak-1</strain>
    </source>
</reference>
<dbReference type="PANTHER" id="PTHR33732:SF3">
    <property type="entry name" value="OS07G0671800 PROTEIN"/>
    <property type="match status" value="1"/>
</dbReference>
<feature type="region of interest" description="Disordered" evidence="2">
    <location>
        <begin position="1"/>
        <end position="20"/>
    </location>
</feature>
<keyword evidence="4" id="KW-1185">Reference proteome</keyword>
<sequence length="239" mass="26346">MGGEMSDDHDMSGETSGAGYEQIPETDLKYLDFVRIAAKYGTAFAMNLYEVGKENSGALKSRVEEVEGTVKSVVGPIVEKVDGKPYQILQFVDRRVDDTVHLLDAILPQSVKEKSYQATDAAKNVVGSIVNDVQENGVYNTARTYIAHCEPTAQAYGSQAWRSVQSLPMVPQALGTARMGAEKLNQILLSYRDSQLPLSAYVPLLPLNYLDNDGDEPAEEHQFRIRSPPSEPQQSFTLE</sequence>
<dbReference type="OMA" id="RYLGFFH"/>
<proteinExistence type="inferred from homology"/>
<gene>
    <name evidence="3" type="ORF">MARPO_0008s0002</name>
</gene>
<evidence type="ECO:0000256" key="2">
    <source>
        <dbReference type="SAM" id="MobiDB-lite"/>
    </source>
</evidence>
<dbReference type="Pfam" id="PF05755">
    <property type="entry name" value="REF"/>
    <property type="match status" value="1"/>
</dbReference>
<feature type="compositionally biased region" description="Basic and acidic residues" evidence="2">
    <location>
        <begin position="1"/>
        <end position="12"/>
    </location>
</feature>
<organism evidence="3 4">
    <name type="scientific">Marchantia polymorpha</name>
    <name type="common">Common liverwort</name>
    <name type="synonym">Marchantia aquatica</name>
    <dbReference type="NCBI Taxonomy" id="3197"/>
    <lineage>
        <taxon>Eukaryota</taxon>
        <taxon>Viridiplantae</taxon>
        <taxon>Streptophyta</taxon>
        <taxon>Embryophyta</taxon>
        <taxon>Marchantiophyta</taxon>
        <taxon>Marchantiopsida</taxon>
        <taxon>Marchantiidae</taxon>
        <taxon>Marchantiales</taxon>
        <taxon>Marchantiaceae</taxon>
        <taxon>Marchantia</taxon>
    </lineage>
</organism>
<feature type="region of interest" description="Disordered" evidence="2">
    <location>
        <begin position="212"/>
        <end position="239"/>
    </location>
</feature>
<accession>A0A2R6XM68</accession>
<dbReference type="EMBL" id="KZ772680">
    <property type="protein sequence ID" value="PTQ47205.1"/>
    <property type="molecule type" value="Genomic_DNA"/>
</dbReference>
<evidence type="ECO:0000256" key="1">
    <source>
        <dbReference type="ARBA" id="ARBA00009737"/>
    </source>
</evidence>
<evidence type="ECO:0000313" key="3">
    <source>
        <dbReference type="EMBL" id="PTQ47205.1"/>
    </source>
</evidence>
<dbReference type="Proteomes" id="UP000244005">
    <property type="component" value="Unassembled WGS sequence"/>
</dbReference>
<comment type="similarity">
    <text evidence="1">Belongs to the REF/SRPP family.</text>
</comment>
<protein>
    <submittedName>
        <fullName evidence="3">Uncharacterized protein</fullName>
    </submittedName>
</protein>
<dbReference type="Gramene" id="Mp8g12140.1">
    <property type="protein sequence ID" value="Mp8g12140.1.cds"/>
    <property type="gene ID" value="Mp8g12140"/>
</dbReference>